<evidence type="ECO:0000256" key="7">
    <source>
        <dbReference type="SAM" id="MobiDB-lite"/>
    </source>
</evidence>
<comment type="subcellular location">
    <subcellularLocation>
        <location evidence="1">Cell membrane</location>
        <topology evidence="1">Multi-pass membrane protein</topology>
    </subcellularLocation>
</comment>
<keyword evidence="4 8" id="KW-0812">Transmembrane</keyword>
<reference evidence="10 11" key="1">
    <citation type="submission" date="2020-10" db="EMBL/GenBank/DDBJ databases">
        <title>complete genome sequencing of Lysobacter sp. H23M41.</title>
        <authorList>
            <person name="Bae J.-W."/>
            <person name="Lee S.-Y."/>
        </authorList>
    </citation>
    <scope>NUCLEOTIDE SEQUENCE [LARGE SCALE GENOMIC DNA]</scope>
    <source>
        <strain evidence="10 11">H23M41</strain>
    </source>
</reference>
<keyword evidence="5 8" id="KW-1133">Transmembrane helix</keyword>
<dbReference type="Gene3D" id="3.30.240.20">
    <property type="entry name" value="bsu07140 like domains"/>
    <property type="match status" value="1"/>
</dbReference>
<name>A0A7S6ZU74_9GAMM</name>
<comment type="similarity">
    <text evidence="2">Belongs to the UPF0702 family.</text>
</comment>
<keyword evidence="3" id="KW-1003">Cell membrane</keyword>
<evidence type="ECO:0000256" key="3">
    <source>
        <dbReference type="ARBA" id="ARBA00022475"/>
    </source>
</evidence>
<feature type="region of interest" description="Disordered" evidence="7">
    <location>
        <begin position="183"/>
        <end position="206"/>
    </location>
</feature>
<evidence type="ECO:0000256" key="8">
    <source>
        <dbReference type="SAM" id="Phobius"/>
    </source>
</evidence>
<evidence type="ECO:0000256" key="4">
    <source>
        <dbReference type="ARBA" id="ARBA00022692"/>
    </source>
</evidence>
<evidence type="ECO:0000256" key="5">
    <source>
        <dbReference type="ARBA" id="ARBA00022989"/>
    </source>
</evidence>
<keyword evidence="11" id="KW-1185">Reference proteome</keyword>
<sequence length="206" mass="22534">MGNDVTPLEWGRLLFGPYPPLFYAEIAVRILMLIALLLLVVHILGKRGQQNLSPMQQLLMVALGSAAGDVMLYPEISIGYAAMVLVGVTGLTIAIEKSASHSRKFRDYLESRPCVLVQDGEIDMATLKRERTTRRELYAILRQNGARALSQVELAILEVTGEITVVLNDSKPGKRDLIDYLRVPGGKDPPATAEPGVTADRVDAHS</sequence>
<feature type="transmembrane region" description="Helical" evidence="8">
    <location>
        <begin position="79"/>
        <end position="96"/>
    </location>
</feature>
<dbReference type="PANTHER" id="PTHR34582">
    <property type="entry name" value="UPF0702 TRANSMEMBRANE PROTEIN YCAP"/>
    <property type="match status" value="1"/>
</dbReference>
<accession>A0A7S6ZU74</accession>
<proteinExistence type="inferred from homology"/>
<gene>
    <name evidence="10" type="ORF">INQ42_11065</name>
</gene>
<feature type="transmembrane region" description="Helical" evidence="8">
    <location>
        <begin position="20"/>
        <end position="45"/>
    </location>
</feature>
<dbReference type="Pfam" id="PF04239">
    <property type="entry name" value="DUF421"/>
    <property type="match status" value="1"/>
</dbReference>
<protein>
    <submittedName>
        <fullName evidence="10">DUF421 domain-containing protein</fullName>
    </submittedName>
</protein>
<dbReference type="InterPro" id="IPR007353">
    <property type="entry name" value="DUF421"/>
</dbReference>
<evidence type="ECO:0000313" key="11">
    <source>
        <dbReference type="Proteomes" id="UP000593932"/>
    </source>
</evidence>
<dbReference type="PANTHER" id="PTHR34582:SF6">
    <property type="entry name" value="UPF0702 TRANSMEMBRANE PROTEIN YCAP"/>
    <property type="match status" value="1"/>
</dbReference>
<dbReference type="RefSeq" id="WP_194034313.1">
    <property type="nucleotide sequence ID" value="NZ_CP063657.1"/>
</dbReference>
<dbReference type="Proteomes" id="UP000593932">
    <property type="component" value="Chromosome"/>
</dbReference>
<organism evidence="10 11">
    <name type="scientific">Novilysobacter avium</name>
    <dbReference type="NCBI Taxonomy" id="2781023"/>
    <lineage>
        <taxon>Bacteria</taxon>
        <taxon>Pseudomonadati</taxon>
        <taxon>Pseudomonadota</taxon>
        <taxon>Gammaproteobacteria</taxon>
        <taxon>Lysobacterales</taxon>
        <taxon>Lysobacteraceae</taxon>
        <taxon>Novilysobacter</taxon>
    </lineage>
</organism>
<feature type="domain" description="YetF C-terminal" evidence="9">
    <location>
        <begin position="101"/>
        <end position="170"/>
    </location>
</feature>
<keyword evidence="6 8" id="KW-0472">Membrane</keyword>
<evidence type="ECO:0000313" key="10">
    <source>
        <dbReference type="EMBL" id="QOW21755.1"/>
    </source>
</evidence>
<evidence type="ECO:0000259" key="9">
    <source>
        <dbReference type="Pfam" id="PF04239"/>
    </source>
</evidence>
<evidence type="ECO:0000256" key="6">
    <source>
        <dbReference type="ARBA" id="ARBA00023136"/>
    </source>
</evidence>
<evidence type="ECO:0000256" key="2">
    <source>
        <dbReference type="ARBA" id="ARBA00006448"/>
    </source>
</evidence>
<dbReference type="InterPro" id="IPR023090">
    <property type="entry name" value="UPF0702_alpha/beta_dom_sf"/>
</dbReference>
<evidence type="ECO:0000256" key="1">
    <source>
        <dbReference type="ARBA" id="ARBA00004651"/>
    </source>
</evidence>
<dbReference type="EMBL" id="CP063657">
    <property type="protein sequence ID" value="QOW21755.1"/>
    <property type="molecule type" value="Genomic_DNA"/>
</dbReference>